<dbReference type="GO" id="GO:0000272">
    <property type="term" value="P:polysaccharide catabolic process"/>
    <property type="evidence" value="ECO:0007669"/>
    <property type="project" value="TreeGrafter"/>
</dbReference>
<evidence type="ECO:0000256" key="1">
    <source>
        <dbReference type="ARBA" id="ARBA00037415"/>
    </source>
</evidence>
<dbReference type="OrthoDB" id="4357793at2759"/>
<dbReference type="SMART" id="SM00813">
    <property type="entry name" value="Alpha-L-AF_C"/>
    <property type="match status" value="1"/>
</dbReference>
<dbReference type="GO" id="GO:0046373">
    <property type="term" value="P:L-arabinose metabolic process"/>
    <property type="evidence" value="ECO:0007669"/>
    <property type="project" value="InterPro"/>
</dbReference>
<dbReference type="Gene3D" id="2.60.40.1180">
    <property type="entry name" value="Golgi alpha-mannosidase II"/>
    <property type="match status" value="1"/>
</dbReference>
<evidence type="ECO:0000313" key="4">
    <source>
        <dbReference type="Proteomes" id="UP000186955"/>
    </source>
</evidence>
<accession>A0A1Q5TFX4</accession>
<name>A0A1Q5TFX4_9EURO</name>
<keyword evidence="4" id="KW-1185">Reference proteome</keyword>
<dbReference type="Proteomes" id="UP000186955">
    <property type="component" value="Unassembled WGS sequence"/>
</dbReference>
<gene>
    <name evidence="3" type="ORF">PENSUB_8514</name>
</gene>
<dbReference type="PANTHER" id="PTHR43576:SF3">
    <property type="entry name" value="ALPHA-L-ARABINOFURANOSIDASE C"/>
    <property type="match status" value="1"/>
</dbReference>
<organism evidence="3 4">
    <name type="scientific">Penicillium subrubescens</name>
    <dbReference type="NCBI Taxonomy" id="1316194"/>
    <lineage>
        <taxon>Eukaryota</taxon>
        <taxon>Fungi</taxon>
        <taxon>Dikarya</taxon>
        <taxon>Ascomycota</taxon>
        <taxon>Pezizomycotina</taxon>
        <taxon>Eurotiomycetes</taxon>
        <taxon>Eurotiomycetidae</taxon>
        <taxon>Eurotiales</taxon>
        <taxon>Aspergillaceae</taxon>
        <taxon>Penicillium</taxon>
    </lineage>
</organism>
<dbReference type="GO" id="GO:0046556">
    <property type="term" value="F:alpha-L-arabinofuranosidase activity"/>
    <property type="evidence" value="ECO:0007669"/>
    <property type="project" value="InterPro"/>
</dbReference>
<dbReference type="EMBL" id="MNBE01000664">
    <property type="protein sequence ID" value="OKO99128.1"/>
    <property type="molecule type" value="Genomic_DNA"/>
</dbReference>
<dbReference type="STRING" id="1316194.A0A1Q5TFX4"/>
<protein>
    <recommendedName>
        <fullName evidence="2">Alpha-L-arabinofuranosidase C-terminal domain-containing protein</fullName>
    </recommendedName>
</protein>
<evidence type="ECO:0000313" key="3">
    <source>
        <dbReference type="EMBL" id="OKO99128.1"/>
    </source>
</evidence>
<dbReference type="Gene3D" id="3.20.20.80">
    <property type="entry name" value="Glycosidases"/>
    <property type="match status" value="1"/>
</dbReference>
<comment type="function">
    <text evidence="1">Alpha-L-arabinofuranosidase involved in the degradation of arabinoxylan, a major component of plant hemicellulose. Acts only on small linear 1,5-alpha-linked L-arabinofuranosyl oligosaccharides.</text>
</comment>
<dbReference type="SUPFAM" id="SSF51011">
    <property type="entry name" value="Glycosyl hydrolase domain"/>
    <property type="match status" value="1"/>
</dbReference>
<dbReference type="InterPro" id="IPR013780">
    <property type="entry name" value="Glyco_hydro_b"/>
</dbReference>
<dbReference type="InterPro" id="IPR010720">
    <property type="entry name" value="Alpha-L-AF_C"/>
</dbReference>
<dbReference type="AlphaFoldDB" id="A0A1Q5TFX4"/>
<proteinExistence type="predicted"/>
<feature type="domain" description="Alpha-L-arabinofuranosidase C-terminal" evidence="2">
    <location>
        <begin position="3"/>
        <end position="166"/>
    </location>
</feature>
<dbReference type="PANTHER" id="PTHR43576">
    <property type="entry name" value="ALPHA-L-ARABINOFURANOSIDASE C-RELATED"/>
    <property type="match status" value="1"/>
</dbReference>
<reference evidence="3 4" key="1">
    <citation type="submission" date="2016-10" db="EMBL/GenBank/DDBJ databases">
        <title>Genome sequence of the ascomycete fungus Penicillium subrubescens.</title>
        <authorList>
            <person name="De Vries R.P."/>
            <person name="Peng M."/>
            <person name="Dilokpimol A."/>
            <person name="Hilden K."/>
            <person name="Makela M.R."/>
            <person name="Grigoriev I."/>
            <person name="Riley R."/>
            <person name="Granchi Z."/>
        </authorList>
    </citation>
    <scope>NUCLEOTIDE SEQUENCE [LARGE SCALE GENOMIC DNA]</scope>
    <source>
        <strain evidence="3 4">CBS 132785</strain>
    </source>
</reference>
<evidence type="ECO:0000259" key="2">
    <source>
        <dbReference type="SMART" id="SM00813"/>
    </source>
</evidence>
<sequence length="206" mass="22536">MTAVALCLNVFIRQAQHIGMATIAQSMNVVAPLRTNEQGVLKQTTYCPLLLFSTYMRGQSVAVHVRSPVYTGRTVPEWLASTMNIPILNVSAALSDDDYLNLAVVNISDSKSQEASLPAIQGPVQVFCVGGDENDIRDTNTWGSQKVGVKESTWNDKGKFVFQKHSFTLLRWKVIASRSKIEECGVPVDSTSATLHNALHGVDVSR</sequence>
<dbReference type="Pfam" id="PF06964">
    <property type="entry name" value="Alpha-L-AF_C"/>
    <property type="match status" value="1"/>
</dbReference>
<comment type="caution">
    <text evidence="3">The sequence shown here is derived from an EMBL/GenBank/DDBJ whole genome shotgun (WGS) entry which is preliminary data.</text>
</comment>